<name>A0A8E1R003_9BACT</name>
<comment type="caution">
    <text evidence="4">The sequence shown here is derived from an EMBL/GenBank/DDBJ whole genome shotgun (WGS) entry which is preliminary data.</text>
</comment>
<dbReference type="Gene3D" id="3.40.50.2300">
    <property type="match status" value="1"/>
</dbReference>
<dbReference type="InterPro" id="IPR001789">
    <property type="entry name" value="Sig_transdc_resp-reg_receiver"/>
</dbReference>
<feature type="modified residue" description="4-aspartylphosphate" evidence="1">
    <location>
        <position position="59"/>
    </location>
</feature>
<dbReference type="Pfam" id="PF04397">
    <property type="entry name" value="LytTR"/>
    <property type="match status" value="1"/>
</dbReference>
<evidence type="ECO:0008006" key="6">
    <source>
        <dbReference type="Google" id="ProtNLM"/>
    </source>
</evidence>
<dbReference type="SMART" id="SM00850">
    <property type="entry name" value="LytTR"/>
    <property type="match status" value="1"/>
</dbReference>
<dbReference type="RefSeq" id="WP_053398078.1">
    <property type="nucleotide sequence ID" value="NZ_LFQU01000008.1"/>
</dbReference>
<dbReference type="PROSITE" id="PS50110">
    <property type="entry name" value="RESPONSE_REGULATORY"/>
    <property type="match status" value="1"/>
</dbReference>
<dbReference type="InterPro" id="IPR007492">
    <property type="entry name" value="LytTR_DNA-bd_dom"/>
</dbReference>
<proteinExistence type="predicted"/>
<dbReference type="GO" id="GO:0003677">
    <property type="term" value="F:DNA binding"/>
    <property type="evidence" value="ECO:0007669"/>
    <property type="project" value="InterPro"/>
</dbReference>
<keyword evidence="5" id="KW-1185">Reference proteome</keyword>
<dbReference type="Proteomes" id="UP000036951">
    <property type="component" value="Unassembled WGS sequence"/>
</dbReference>
<dbReference type="PROSITE" id="PS50930">
    <property type="entry name" value="HTH_LYTTR"/>
    <property type="match status" value="1"/>
</dbReference>
<dbReference type="PANTHER" id="PTHR37299:SF1">
    <property type="entry name" value="STAGE 0 SPORULATION PROTEIN A HOMOLOG"/>
    <property type="match status" value="1"/>
</dbReference>
<dbReference type="SMART" id="SM00448">
    <property type="entry name" value="REC"/>
    <property type="match status" value="1"/>
</dbReference>
<dbReference type="PANTHER" id="PTHR37299">
    <property type="entry name" value="TRANSCRIPTIONAL REGULATOR-RELATED"/>
    <property type="match status" value="1"/>
</dbReference>
<dbReference type="InterPro" id="IPR046947">
    <property type="entry name" value="LytR-like"/>
</dbReference>
<accession>A0A8E1R003</accession>
<evidence type="ECO:0000259" key="3">
    <source>
        <dbReference type="PROSITE" id="PS50930"/>
    </source>
</evidence>
<dbReference type="Pfam" id="PF00072">
    <property type="entry name" value="Response_reg"/>
    <property type="match status" value="1"/>
</dbReference>
<reference evidence="4 5" key="1">
    <citation type="submission" date="2015-06" db="EMBL/GenBank/DDBJ databases">
        <title>Prevotella sp. 109, sp. nov., a novel member of the family Prevotellaceae isolated from human faeces.</title>
        <authorList>
            <person name="Shkoporov A.N."/>
            <person name="Chaplin A.V."/>
            <person name="Kafarskaia L.I."/>
            <person name="Efimov B.A."/>
        </authorList>
    </citation>
    <scope>NUCLEOTIDE SEQUENCE [LARGE SCALE GENOMIC DNA]</scope>
    <source>
        <strain evidence="4 5">109</strain>
    </source>
</reference>
<gene>
    <name evidence="4" type="ORF">ACU52_05680</name>
</gene>
<dbReference type="GO" id="GO:0000156">
    <property type="term" value="F:phosphorelay response regulator activity"/>
    <property type="evidence" value="ECO:0007669"/>
    <property type="project" value="InterPro"/>
</dbReference>
<dbReference type="FunFam" id="3.40.50.2300:FF:000361">
    <property type="entry name" value="Two-component system response regulator"/>
    <property type="match status" value="1"/>
</dbReference>
<sequence length="257" mass="29160">MTDITAAIIDDELPAARLLFSMVNSIRPEWHTHIVPGSISEASQWLDHSGVRPDIMFLDIQLSDGTSFGLVDKLPTECMIVFTTAYDEYALRAFDLNSIDYLLKPIRVERLETAIAKFERYHNAGLLGSLSKYLARAMHEDAANTYRERLLVSAGRKLYTLQIDDVAYFRSEDKITIATTWAGTEHIVDPPLSSLEQQLDPKNFFRANRQFIVSAKSVRSIEPYFGGRWVMKTSPNCKEPIIISREKASALKVWLNS</sequence>
<evidence type="ECO:0000256" key="1">
    <source>
        <dbReference type="PROSITE-ProRule" id="PRU00169"/>
    </source>
</evidence>
<evidence type="ECO:0000313" key="4">
    <source>
        <dbReference type="EMBL" id="KOO68816.1"/>
    </source>
</evidence>
<evidence type="ECO:0000313" key="5">
    <source>
        <dbReference type="Proteomes" id="UP000036951"/>
    </source>
</evidence>
<feature type="domain" description="Response regulatory" evidence="2">
    <location>
        <begin position="5"/>
        <end position="119"/>
    </location>
</feature>
<feature type="domain" description="HTH LytTR-type" evidence="3">
    <location>
        <begin position="150"/>
        <end position="257"/>
    </location>
</feature>
<keyword evidence="1" id="KW-0597">Phosphoprotein</keyword>
<dbReference type="SUPFAM" id="SSF52172">
    <property type="entry name" value="CheY-like"/>
    <property type="match status" value="1"/>
</dbReference>
<dbReference type="InterPro" id="IPR011006">
    <property type="entry name" value="CheY-like_superfamily"/>
</dbReference>
<dbReference type="Gene3D" id="2.40.50.1020">
    <property type="entry name" value="LytTr DNA-binding domain"/>
    <property type="match status" value="1"/>
</dbReference>
<dbReference type="EMBL" id="LFQU01000008">
    <property type="protein sequence ID" value="KOO68816.1"/>
    <property type="molecule type" value="Genomic_DNA"/>
</dbReference>
<dbReference type="AlphaFoldDB" id="A0A8E1R003"/>
<organism evidence="4 5">
    <name type="scientific">Xylanibacter rarus</name>
    <dbReference type="NCBI Taxonomy" id="1676614"/>
    <lineage>
        <taxon>Bacteria</taxon>
        <taxon>Pseudomonadati</taxon>
        <taxon>Bacteroidota</taxon>
        <taxon>Bacteroidia</taxon>
        <taxon>Bacteroidales</taxon>
        <taxon>Prevotellaceae</taxon>
        <taxon>Xylanibacter</taxon>
    </lineage>
</organism>
<evidence type="ECO:0000259" key="2">
    <source>
        <dbReference type="PROSITE" id="PS50110"/>
    </source>
</evidence>
<protein>
    <recommendedName>
        <fullName evidence="6">Chemotaxis protein CheY</fullName>
    </recommendedName>
</protein>
<dbReference type="OrthoDB" id="1490554at2"/>